<dbReference type="RefSeq" id="WP_380034731.1">
    <property type="nucleotide sequence ID" value="NZ_JBHSEH010000001.1"/>
</dbReference>
<dbReference type="Gene3D" id="3.40.30.10">
    <property type="entry name" value="Glutaredoxin"/>
    <property type="match status" value="1"/>
</dbReference>
<protein>
    <submittedName>
        <fullName evidence="2">ArsC/Spx/MgsR family protein</fullName>
    </submittedName>
</protein>
<dbReference type="Pfam" id="PF03960">
    <property type="entry name" value="ArsC"/>
    <property type="match status" value="1"/>
</dbReference>
<dbReference type="PANTHER" id="PTHR30041">
    <property type="entry name" value="ARSENATE REDUCTASE"/>
    <property type="match status" value="1"/>
</dbReference>
<dbReference type="SUPFAM" id="SSF52833">
    <property type="entry name" value="Thioredoxin-like"/>
    <property type="match status" value="1"/>
</dbReference>
<dbReference type="PANTHER" id="PTHR30041:SF8">
    <property type="entry name" value="PROTEIN YFFB"/>
    <property type="match status" value="1"/>
</dbReference>
<evidence type="ECO:0000313" key="3">
    <source>
        <dbReference type="Proteomes" id="UP001595998"/>
    </source>
</evidence>
<organism evidence="2 3">
    <name type="scientific">Deinococcus navajonensis</name>
    <dbReference type="NCBI Taxonomy" id="309884"/>
    <lineage>
        <taxon>Bacteria</taxon>
        <taxon>Thermotogati</taxon>
        <taxon>Deinococcota</taxon>
        <taxon>Deinococci</taxon>
        <taxon>Deinococcales</taxon>
        <taxon>Deinococcaceae</taxon>
        <taxon>Deinococcus</taxon>
    </lineage>
</organism>
<proteinExistence type="inferred from homology"/>
<dbReference type="Proteomes" id="UP001595998">
    <property type="component" value="Unassembled WGS sequence"/>
</dbReference>
<dbReference type="PROSITE" id="PS51353">
    <property type="entry name" value="ARSC"/>
    <property type="match status" value="1"/>
</dbReference>
<keyword evidence="3" id="KW-1185">Reference proteome</keyword>
<evidence type="ECO:0000256" key="1">
    <source>
        <dbReference type="PROSITE-ProRule" id="PRU01282"/>
    </source>
</evidence>
<evidence type="ECO:0000313" key="2">
    <source>
        <dbReference type="EMBL" id="MFC4424593.1"/>
    </source>
</evidence>
<accession>A0ABV8XIS6</accession>
<comment type="similarity">
    <text evidence="1">Belongs to the ArsC family.</text>
</comment>
<dbReference type="InterPro" id="IPR006660">
    <property type="entry name" value="Arsenate_reductase-like"/>
</dbReference>
<dbReference type="EMBL" id="JBHSEH010000001">
    <property type="protein sequence ID" value="MFC4424593.1"/>
    <property type="molecule type" value="Genomic_DNA"/>
</dbReference>
<reference evidence="3" key="1">
    <citation type="journal article" date="2019" name="Int. J. Syst. Evol. Microbiol.">
        <title>The Global Catalogue of Microorganisms (GCM) 10K type strain sequencing project: providing services to taxonomists for standard genome sequencing and annotation.</title>
        <authorList>
            <consortium name="The Broad Institute Genomics Platform"/>
            <consortium name="The Broad Institute Genome Sequencing Center for Infectious Disease"/>
            <person name="Wu L."/>
            <person name="Ma J."/>
        </authorList>
    </citation>
    <scope>NUCLEOTIDE SEQUENCE [LARGE SCALE GENOMIC DNA]</scope>
    <source>
        <strain evidence="3">CCUG 56029</strain>
    </source>
</reference>
<sequence>MAAVQGSMQVQVFGTRKSKETRAAERFFKERKIKIHFVDLRERPIAKGELARFVQKFGLNALLDLEGKAYEQSNLAYLRTTEDSVIAKIIETPELLRLPLVRGGKVLTIGEDVEGWKSMLEG</sequence>
<dbReference type="InterPro" id="IPR036249">
    <property type="entry name" value="Thioredoxin-like_sf"/>
</dbReference>
<name>A0ABV8XIS6_9DEIO</name>
<gene>
    <name evidence="2" type="ORF">ACFOZ9_00105</name>
</gene>
<comment type="caution">
    <text evidence="2">The sequence shown here is derived from an EMBL/GenBank/DDBJ whole genome shotgun (WGS) entry which is preliminary data.</text>
</comment>